<protein>
    <submittedName>
        <fullName evidence="1">Uncharacterized protein</fullName>
    </submittedName>
</protein>
<organism evidence="1">
    <name type="scientific">Clostridium innocuum</name>
    <dbReference type="NCBI Taxonomy" id="1522"/>
    <lineage>
        <taxon>Bacteria</taxon>
        <taxon>Bacillati</taxon>
        <taxon>Bacillota</taxon>
        <taxon>Clostridia</taxon>
        <taxon>Eubacteriales</taxon>
        <taxon>Clostridiaceae</taxon>
        <taxon>Clostridium</taxon>
    </lineage>
</organism>
<dbReference type="EMBL" id="CACRTE010000023">
    <property type="protein sequence ID" value="VYT12691.1"/>
    <property type="molecule type" value="Genomic_DNA"/>
</dbReference>
<proteinExistence type="predicted"/>
<accession>A0A6N2U8D1</accession>
<evidence type="ECO:0000313" key="1">
    <source>
        <dbReference type="EMBL" id="VYT12691.1"/>
    </source>
</evidence>
<gene>
    <name evidence="1" type="ORF">CILFYP12_00019</name>
</gene>
<reference evidence="1" key="1">
    <citation type="submission" date="2019-11" db="EMBL/GenBank/DDBJ databases">
        <authorList>
            <person name="Feng L."/>
        </authorList>
    </citation>
    <scope>NUCLEOTIDE SEQUENCE</scope>
    <source>
        <strain evidence="1">CinnocuumLFYP12</strain>
    </source>
</reference>
<name>A0A6N2U8D1_CLOIN</name>
<sequence>MGSAKQQYFPFSIIKSTELLTSNTRFRLPVYKTYIA</sequence>
<dbReference type="AlphaFoldDB" id="A0A6N2U8D1"/>